<reference evidence="2 3" key="1">
    <citation type="submission" date="2016-11" db="EMBL/GenBank/DDBJ databases">
        <title>The macronuclear genome of Stentor coeruleus: a giant cell with tiny introns.</title>
        <authorList>
            <person name="Slabodnick M."/>
            <person name="Ruby J.G."/>
            <person name="Reiff S.B."/>
            <person name="Swart E.C."/>
            <person name="Gosai S."/>
            <person name="Prabakaran S."/>
            <person name="Witkowska E."/>
            <person name="Larue G.E."/>
            <person name="Fisher S."/>
            <person name="Freeman R.M."/>
            <person name="Gunawardena J."/>
            <person name="Chu W."/>
            <person name="Stover N.A."/>
            <person name="Gregory B.D."/>
            <person name="Nowacki M."/>
            <person name="Derisi J."/>
            <person name="Roy S.W."/>
            <person name="Marshall W.F."/>
            <person name="Sood P."/>
        </authorList>
    </citation>
    <scope>NUCLEOTIDE SEQUENCE [LARGE SCALE GENOMIC DNA]</scope>
    <source>
        <strain evidence="2">WM001</strain>
    </source>
</reference>
<dbReference type="EMBL" id="MPUH01000742">
    <property type="protein sequence ID" value="OMJ74574.1"/>
    <property type="molecule type" value="Genomic_DNA"/>
</dbReference>
<dbReference type="Gene3D" id="3.30.530.20">
    <property type="match status" value="1"/>
</dbReference>
<comment type="caution">
    <text evidence="2">The sequence shown here is derived from an EMBL/GenBank/DDBJ whole genome shotgun (WGS) entry which is preliminary data.</text>
</comment>
<dbReference type="CDD" id="cd00177">
    <property type="entry name" value="START"/>
    <property type="match status" value="1"/>
</dbReference>
<dbReference type="SUPFAM" id="SSF55961">
    <property type="entry name" value="Bet v1-like"/>
    <property type="match status" value="1"/>
</dbReference>
<evidence type="ECO:0000313" key="3">
    <source>
        <dbReference type="Proteomes" id="UP000187209"/>
    </source>
</evidence>
<evidence type="ECO:0000313" key="2">
    <source>
        <dbReference type="EMBL" id="OMJ74574.1"/>
    </source>
</evidence>
<sequence length="245" mass="28035">MSCFPNIKANSYKKPIKAPQSYNNNEINLNEEMIDTFNEDSKCKTLETILGACKDEFLLVFNRPLEEDAELVIDKNGFKTYGQDCNNGFLLKSSFFSEADPETFLSYLTDTGTRQKWDKNIEKITKVALAPHIDMIYTRFTKFFAISQRDLLTITRCYKDDSGYFLISTSYENQEFPVDQNIMRIQIFIAGYFIQSLNGGSKVFAVTQGNFGGILPQKAMRTTVAMSFHKFQMSMETAMAKKIKS</sequence>
<dbReference type="GO" id="GO:0005737">
    <property type="term" value="C:cytoplasm"/>
    <property type="evidence" value="ECO:0007669"/>
    <property type="project" value="UniProtKB-ARBA"/>
</dbReference>
<proteinExistence type="predicted"/>
<dbReference type="PANTHER" id="PTHR19308:SF14">
    <property type="entry name" value="START DOMAIN-CONTAINING PROTEIN"/>
    <property type="match status" value="1"/>
</dbReference>
<dbReference type="PANTHER" id="PTHR19308">
    <property type="entry name" value="PHOSPHATIDYLCHOLINE TRANSFER PROTEIN"/>
    <property type="match status" value="1"/>
</dbReference>
<dbReference type="Proteomes" id="UP000187209">
    <property type="component" value="Unassembled WGS sequence"/>
</dbReference>
<dbReference type="AlphaFoldDB" id="A0A1R2BCU2"/>
<accession>A0A1R2BCU2</accession>
<keyword evidence="3" id="KW-1185">Reference proteome</keyword>
<dbReference type="Pfam" id="PF01852">
    <property type="entry name" value="START"/>
    <property type="match status" value="1"/>
</dbReference>
<evidence type="ECO:0000259" key="1">
    <source>
        <dbReference type="PROSITE" id="PS50848"/>
    </source>
</evidence>
<dbReference type="InterPro" id="IPR002913">
    <property type="entry name" value="START_lipid-bd_dom"/>
</dbReference>
<dbReference type="PROSITE" id="PS50848">
    <property type="entry name" value="START"/>
    <property type="match status" value="1"/>
</dbReference>
<dbReference type="InterPro" id="IPR023393">
    <property type="entry name" value="START-like_dom_sf"/>
</dbReference>
<dbReference type="InterPro" id="IPR051213">
    <property type="entry name" value="START_lipid_transfer"/>
</dbReference>
<gene>
    <name evidence="2" type="ORF">SteCoe_26473</name>
</gene>
<feature type="domain" description="START" evidence="1">
    <location>
        <begin position="96"/>
        <end position="244"/>
    </location>
</feature>
<protein>
    <recommendedName>
        <fullName evidence="1">START domain-containing protein</fullName>
    </recommendedName>
</protein>
<organism evidence="2 3">
    <name type="scientific">Stentor coeruleus</name>
    <dbReference type="NCBI Taxonomy" id="5963"/>
    <lineage>
        <taxon>Eukaryota</taxon>
        <taxon>Sar</taxon>
        <taxon>Alveolata</taxon>
        <taxon>Ciliophora</taxon>
        <taxon>Postciliodesmatophora</taxon>
        <taxon>Heterotrichea</taxon>
        <taxon>Heterotrichida</taxon>
        <taxon>Stentoridae</taxon>
        <taxon>Stentor</taxon>
    </lineage>
</organism>
<name>A0A1R2BCU2_9CILI</name>
<dbReference type="GO" id="GO:0008289">
    <property type="term" value="F:lipid binding"/>
    <property type="evidence" value="ECO:0007669"/>
    <property type="project" value="InterPro"/>
</dbReference>